<keyword evidence="2" id="KW-1185">Reference proteome</keyword>
<sequence length="88" mass="10027">HEQSGLYECQGRNINPFWGIRQISNYWEFPQTMNEKFWEAPDNLFWICGNRAYTKLPADWTGSCTIGIIKLAFFLLPKGAGSSLGVPV</sequence>
<dbReference type="EMBL" id="WEKY01015084">
    <property type="protein sequence ID" value="NWI38328.1"/>
    <property type="molecule type" value="Genomic_DNA"/>
</dbReference>
<reference evidence="1" key="1">
    <citation type="submission" date="2019-10" db="EMBL/GenBank/DDBJ databases">
        <title>Bird 10,000 Genomes (B10K) Project - Family phase.</title>
        <authorList>
            <person name="Zhang G."/>
        </authorList>
    </citation>
    <scope>NUCLEOTIDE SEQUENCE</scope>
    <source>
        <strain evidence="1">B10K-DU-012-30</strain>
        <tissue evidence="1">Muscle</tissue>
    </source>
</reference>
<dbReference type="OrthoDB" id="9950230at2759"/>
<evidence type="ECO:0000313" key="2">
    <source>
        <dbReference type="Proteomes" id="UP000631391"/>
    </source>
</evidence>
<organism evidence="1 2">
    <name type="scientific">Picathartes gymnocephalus</name>
    <name type="common">White-necked rockfowl</name>
    <dbReference type="NCBI Taxonomy" id="175131"/>
    <lineage>
        <taxon>Eukaryota</taxon>
        <taxon>Metazoa</taxon>
        <taxon>Chordata</taxon>
        <taxon>Craniata</taxon>
        <taxon>Vertebrata</taxon>
        <taxon>Euteleostomi</taxon>
        <taxon>Archelosauria</taxon>
        <taxon>Archosauria</taxon>
        <taxon>Dinosauria</taxon>
        <taxon>Saurischia</taxon>
        <taxon>Theropoda</taxon>
        <taxon>Coelurosauria</taxon>
        <taxon>Aves</taxon>
        <taxon>Neognathae</taxon>
        <taxon>Neoaves</taxon>
        <taxon>Telluraves</taxon>
        <taxon>Australaves</taxon>
        <taxon>Passeriformes</taxon>
        <taxon>Picathartidae</taxon>
        <taxon>Picathartes</taxon>
    </lineage>
</organism>
<gene>
    <name evidence="1" type="primary">Erv31_1</name>
    <name evidence="1" type="ORF">PICGYM_R14528</name>
</gene>
<name>A0A851B3H0_PICGY</name>
<comment type="caution">
    <text evidence="1">The sequence shown here is derived from an EMBL/GenBank/DDBJ whole genome shotgun (WGS) entry which is preliminary data.</text>
</comment>
<feature type="non-terminal residue" evidence="1">
    <location>
        <position position="88"/>
    </location>
</feature>
<protein>
    <submittedName>
        <fullName evidence="1">ENR1 protein</fullName>
    </submittedName>
</protein>
<dbReference type="Proteomes" id="UP000631391">
    <property type="component" value="Unassembled WGS sequence"/>
</dbReference>
<accession>A0A851B3H0</accession>
<proteinExistence type="predicted"/>
<feature type="non-terminal residue" evidence="1">
    <location>
        <position position="1"/>
    </location>
</feature>
<evidence type="ECO:0000313" key="1">
    <source>
        <dbReference type="EMBL" id="NWI38328.1"/>
    </source>
</evidence>
<dbReference type="AlphaFoldDB" id="A0A851B3H0"/>